<organism evidence="1 2">
    <name type="scientific">Bizionia sediminis</name>
    <dbReference type="NCBI Taxonomy" id="1737064"/>
    <lineage>
        <taxon>Bacteria</taxon>
        <taxon>Pseudomonadati</taxon>
        <taxon>Bacteroidota</taxon>
        <taxon>Flavobacteriia</taxon>
        <taxon>Flavobacteriales</taxon>
        <taxon>Flavobacteriaceae</taxon>
        <taxon>Bizionia</taxon>
    </lineage>
</organism>
<sequence length="303" mass="34679">MAVQQPIFPALPLASWLKTKETLHRYFQIVGKLRLSLMPKDNHWWHITLYVTNNGLATGAIPNKDFTFEVTFNFIDHKLIVSTSKGESRFFELKDGLSVADFYCKFAAILDELNIEFNILAKPFDLSDSIPFHKCTRHHSYDKEAVHKAWQILVQVDMIFKEFSGKSYSKTCPVHLYWHHFDLVVTRFSGKKAPDMGAVSQVEKEAYSHEVISFGFWFGDDTIKEPAFYAYTYPSPEGINKEPLQPKTAKWQDSNGSPMALLKYKDLIASKHPKQEIMNFLESSYQAGAKLAGWDIAALTVPK</sequence>
<evidence type="ECO:0000313" key="2">
    <source>
        <dbReference type="Proteomes" id="UP001597472"/>
    </source>
</evidence>
<dbReference type="Pfam" id="PF19459">
    <property type="entry name" value="DUF5996"/>
    <property type="match status" value="1"/>
</dbReference>
<comment type="caution">
    <text evidence="1">The sequence shown here is derived from an EMBL/GenBank/DDBJ whole genome shotgun (WGS) entry which is preliminary data.</text>
</comment>
<gene>
    <name evidence="1" type="ORF">ACFSQP_04835</name>
</gene>
<proteinExistence type="predicted"/>
<keyword evidence="2" id="KW-1185">Reference proteome</keyword>
<dbReference type="InterPro" id="IPR046038">
    <property type="entry name" value="DUF5996"/>
</dbReference>
<accession>A0ABW5KT93</accession>
<dbReference type="EMBL" id="JBHULS010000002">
    <property type="protein sequence ID" value="MFD2551135.1"/>
    <property type="molecule type" value="Genomic_DNA"/>
</dbReference>
<dbReference type="RefSeq" id="WP_376892239.1">
    <property type="nucleotide sequence ID" value="NZ_JBHULS010000002.1"/>
</dbReference>
<protein>
    <submittedName>
        <fullName evidence="1">DUF5996 family protein</fullName>
    </submittedName>
</protein>
<evidence type="ECO:0000313" key="1">
    <source>
        <dbReference type="EMBL" id="MFD2551135.1"/>
    </source>
</evidence>
<reference evidence="2" key="1">
    <citation type="journal article" date="2019" name="Int. J. Syst. Evol. Microbiol.">
        <title>The Global Catalogue of Microorganisms (GCM) 10K type strain sequencing project: providing services to taxonomists for standard genome sequencing and annotation.</title>
        <authorList>
            <consortium name="The Broad Institute Genomics Platform"/>
            <consortium name="The Broad Institute Genome Sequencing Center for Infectious Disease"/>
            <person name="Wu L."/>
            <person name="Ma J."/>
        </authorList>
    </citation>
    <scope>NUCLEOTIDE SEQUENCE [LARGE SCALE GENOMIC DNA]</scope>
    <source>
        <strain evidence="2">KCTC 42587</strain>
    </source>
</reference>
<dbReference type="Proteomes" id="UP001597472">
    <property type="component" value="Unassembled WGS sequence"/>
</dbReference>
<name>A0ABW5KT93_9FLAO</name>